<feature type="domain" description="HTH iclR-type" evidence="4">
    <location>
        <begin position="1"/>
        <end position="61"/>
    </location>
</feature>
<protein>
    <submittedName>
        <fullName evidence="6">IclR family transcriptional regulator</fullName>
    </submittedName>
</protein>
<dbReference type="SUPFAM" id="SSF46785">
    <property type="entry name" value="Winged helix' DNA-binding domain"/>
    <property type="match status" value="1"/>
</dbReference>
<dbReference type="Proteomes" id="UP000292445">
    <property type="component" value="Unassembled WGS sequence"/>
</dbReference>
<dbReference type="SMART" id="SM00346">
    <property type="entry name" value="HTH_ICLR"/>
    <property type="match status" value="1"/>
</dbReference>
<dbReference type="PANTHER" id="PTHR30136:SF24">
    <property type="entry name" value="HTH-TYPE TRANSCRIPTIONAL REPRESSOR ALLR"/>
    <property type="match status" value="1"/>
</dbReference>
<dbReference type="Pfam" id="PF01614">
    <property type="entry name" value="IclR_C"/>
    <property type="match status" value="1"/>
</dbReference>
<dbReference type="SUPFAM" id="SSF55781">
    <property type="entry name" value="GAF domain-like"/>
    <property type="match status" value="1"/>
</dbReference>
<dbReference type="PROSITE" id="PS51077">
    <property type="entry name" value="HTH_ICLR"/>
    <property type="match status" value="1"/>
</dbReference>
<dbReference type="InterPro" id="IPR014757">
    <property type="entry name" value="Tscrpt_reg_IclR_C"/>
</dbReference>
<accession>A0A4Q7NGU9</accession>
<organism evidence="6 7">
    <name type="scientific">Pigmentiphaga kullae</name>
    <dbReference type="NCBI Taxonomy" id="151784"/>
    <lineage>
        <taxon>Bacteria</taxon>
        <taxon>Pseudomonadati</taxon>
        <taxon>Pseudomonadota</taxon>
        <taxon>Betaproteobacteria</taxon>
        <taxon>Burkholderiales</taxon>
        <taxon>Alcaligenaceae</taxon>
        <taxon>Pigmentiphaga</taxon>
    </lineage>
</organism>
<gene>
    <name evidence="6" type="ORF">EV675_0068</name>
</gene>
<dbReference type="AlphaFoldDB" id="A0A4Q7NGU9"/>
<reference evidence="6 7" key="1">
    <citation type="submission" date="2019-02" db="EMBL/GenBank/DDBJ databases">
        <title>Genomic Encyclopedia of Type Strains, Phase IV (KMG-IV): sequencing the most valuable type-strain genomes for metagenomic binning, comparative biology and taxonomic classification.</title>
        <authorList>
            <person name="Goeker M."/>
        </authorList>
    </citation>
    <scope>NUCLEOTIDE SEQUENCE [LARGE SCALE GENOMIC DNA]</scope>
    <source>
        <strain evidence="6 7">K24</strain>
    </source>
</reference>
<dbReference type="Gene3D" id="3.30.450.40">
    <property type="match status" value="1"/>
</dbReference>
<sequence>MNSLRRMLDVLDLFRPDQPAVDVDVICNQLGYAPATAYRYIRELCAVGLLVRLPGGYALGPRVIQLDLQMREYDPMLTESRDLIEALGEETGLNVLLSELYGSTVITVHHHPGRDAEPLRFGRGRPMALLRSATARVVLASLPPRQLRRLYDEHAQEADMQRLGASWKDFSRAMLEIRRAGYCLSVGDLDPDKAGIAAPIFDERKRILGSITAVGSVDRFQAFNEEYLARRLREAAEEITRRISQGAQA</sequence>
<dbReference type="InterPro" id="IPR036388">
    <property type="entry name" value="WH-like_DNA-bd_sf"/>
</dbReference>
<keyword evidence="2" id="KW-0238">DNA-binding</keyword>
<evidence type="ECO:0000256" key="2">
    <source>
        <dbReference type="ARBA" id="ARBA00023125"/>
    </source>
</evidence>
<keyword evidence="3" id="KW-0804">Transcription</keyword>
<dbReference type="EMBL" id="SGXC01000001">
    <property type="protein sequence ID" value="RZS84066.1"/>
    <property type="molecule type" value="Genomic_DNA"/>
</dbReference>
<dbReference type="GO" id="GO:0045892">
    <property type="term" value="P:negative regulation of DNA-templated transcription"/>
    <property type="evidence" value="ECO:0007669"/>
    <property type="project" value="TreeGrafter"/>
</dbReference>
<feature type="domain" description="IclR-ED" evidence="5">
    <location>
        <begin position="62"/>
        <end position="245"/>
    </location>
</feature>
<dbReference type="GO" id="GO:0003677">
    <property type="term" value="F:DNA binding"/>
    <property type="evidence" value="ECO:0007669"/>
    <property type="project" value="UniProtKB-KW"/>
</dbReference>
<evidence type="ECO:0000259" key="4">
    <source>
        <dbReference type="PROSITE" id="PS51077"/>
    </source>
</evidence>
<comment type="caution">
    <text evidence="6">The sequence shown here is derived from an EMBL/GenBank/DDBJ whole genome shotgun (WGS) entry which is preliminary data.</text>
</comment>
<dbReference type="PANTHER" id="PTHR30136">
    <property type="entry name" value="HELIX-TURN-HELIX TRANSCRIPTIONAL REGULATOR, ICLR FAMILY"/>
    <property type="match status" value="1"/>
</dbReference>
<dbReference type="GO" id="GO:0003700">
    <property type="term" value="F:DNA-binding transcription factor activity"/>
    <property type="evidence" value="ECO:0007669"/>
    <property type="project" value="TreeGrafter"/>
</dbReference>
<name>A0A4Q7NGU9_9BURK</name>
<dbReference type="InterPro" id="IPR036390">
    <property type="entry name" value="WH_DNA-bd_sf"/>
</dbReference>
<evidence type="ECO:0000313" key="6">
    <source>
        <dbReference type="EMBL" id="RZS84066.1"/>
    </source>
</evidence>
<proteinExistence type="predicted"/>
<dbReference type="InterPro" id="IPR005471">
    <property type="entry name" value="Tscrpt_reg_IclR_N"/>
</dbReference>
<keyword evidence="1" id="KW-0805">Transcription regulation</keyword>
<evidence type="ECO:0000256" key="1">
    <source>
        <dbReference type="ARBA" id="ARBA00023015"/>
    </source>
</evidence>
<dbReference type="PROSITE" id="PS51078">
    <property type="entry name" value="ICLR_ED"/>
    <property type="match status" value="1"/>
</dbReference>
<dbReference type="InterPro" id="IPR029016">
    <property type="entry name" value="GAF-like_dom_sf"/>
</dbReference>
<keyword evidence="7" id="KW-1185">Reference proteome</keyword>
<dbReference type="RefSeq" id="WP_165404346.1">
    <property type="nucleotide sequence ID" value="NZ_SGXC01000001.1"/>
</dbReference>
<evidence type="ECO:0000256" key="3">
    <source>
        <dbReference type="ARBA" id="ARBA00023163"/>
    </source>
</evidence>
<dbReference type="Pfam" id="PF09339">
    <property type="entry name" value="HTH_IclR"/>
    <property type="match status" value="1"/>
</dbReference>
<dbReference type="Gene3D" id="1.10.10.10">
    <property type="entry name" value="Winged helix-like DNA-binding domain superfamily/Winged helix DNA-binding domain"/>
    <property type="match status" value="1"/>
</dbReference>
<evidence type="ECO:0000259" key="5">
    <source>
        <dbReference type="PROSITE" id="PS51078"/>
    </source>
</evidence>
<evidence type="ECO:0000313" key="7">
    <source>
        <dbReference type="Proteomes" id="UP000292445"/>
    </source>
</evidence>
<dbReference type="InterPro" id="IPR050707">
    <property type="entry name" value="HTH_MetabolicPath_Reg"/>
</dbReference>